<dbReference type="AlphaFoldDB" id="A0ABD0JAB4"/>
<evidence type="ECO:0008006" key="3">
    <source>
        <dbReference type="Google" id="ProtNLM"/>
    </source>
</evidence>
<protein>
    <recommendedName>
        <fullName evidence="3">Secreted protein</fullName>
    </recommendedName>
</protein>
<comment type="caution">
    <text evidence="1">The sequence shown here is derived from an EMBL/GenBank/DDBJ whole genome shotgun (WGS) entry which is preliminary data.</text>
</comment>
<evidence type="ECO:0000313" key="2">
    <source>
        <dbReference type="Proteomes" id="UP001519460"/>
    </source>
</evidence>
<organism evidence="1 2">
    <name type="scientific">Batillaria attramentaria</name>
    <dbReference type="NCBI Taxonomy" id="370345"/>
    <lineage>
        <taxon>Eukaryota</taxon>
        <taxon>Metazoa</taxon>
        <taxon>Spiralia</taxon>
        <taxon>Lophotrochozoa</taxon>
        <taxon>Mollusca</taxon>
        <taxon>Gastropoda</taxon>
        <taxon>Caenogastropoda</taxon>
        <taxon>Sorbeoconcha</taxon>
        <taxon>Cerithioidea</taxon>
        <taxon>Batillariidae</taxon>
        <taxon>Batillaria</taxon>
    </lineage>
</organism>
<sequence>MLVLTVPVCVTDNLQMALLRRILRQTTTSVKMTATSSNNVTTHTTRITYSTSIVTHTPRPCRRLAAAHRTRVLNLLSRDMKPLLHGRSGSQKRMLTKWCEVVPALSFCVCS</sequence>
<proteinExistence type="predicted"/>
<keyword evidence="2" id="KW-1185">Reference proteome</keyword>
<evidence type="ECO:0000313" key="1">
    <source>
        <dbReference type="EMBL" id="KAK7467749.1"/>
    </source>
</evidence>
<reference evidence="1 2" key="1">
    <citation type="journal article" date="2023" name="Sci. Data">
        <title>Genome assembly of the Korean intertidal mud-creeper Batillaria attramentaria.</title>
        <authorList>
            <person name="Patra A.K."/>
            <person name="Ho P.T."/>
            <person name="Jun S."/>
            <person name="Lee S.J."/>
            <person name="Kim Y."/>
            <person name="Won Y.J."/>
        </authorList>
    </citation>
    <scope>NUCLEOTIDE SEQUENCE [LARGE SCALE GENOMIC DNA]</scope>
    <source>
        <strain evidence="1">Wonlab-2016</strain>
    </source>
</reference>
<dbReference type="EMBL" id="JACVVK020000541">
    <property type="protein sequence ID" value="KAK7467749.1"/>
    <property type="molecule type" value="Genomic_DNA"/>
</dbReference>
<name>A0ABD0JAB4_9CAEN</name>
<gene>
    <name evidence="1" type="ORF">BaRGS_00037024</name>
</gene>
<dbReference type="Proteomes" id="UP001519460">
    <property type="component" value="Unassembled WGS sequence"/>
</dbReference>
<accession>A0ABD0JAB4</accession>